<keyword evidence="2" id="KW-1185">Reference proteome</keyword>
<sequence>MYTHKKKVLAVPPSTNDSKACWKDPIATEHFLKACFDQVTKGEHIGTSFTKKGWKDIVFQFNALTGRKYDKLKLNNMYDNLRKEWRVWDKLFGKVTGLGWNSEKNTVDAPDVWWENKVLENSLYGKFRDNGLPFITN</sequence>
<evidence type="ECO:0000313" key="1">
    <source>
        <dbReference type="EMBL" id="CAJ2652789.1"/>
    </source>
</evidence>
<organism evidence="1 2">
    <name type="scientific">Trifolium pratense</name>
    <name type="common">Red clover</name>
    <dbReference type="NCBI Taxonomy" id="57577"/>
    <lineage>
        <taxon>Eukaryota</taxon>
        <taxon>Viridiplantae</taxon>
        <taxon>Streptophyta</taxon>
        <taxon>Embryophyta</taxon>
        <taxon>Tracheophyta</taxon>
        <taxon>Spermatophyta</taxon>
        <taxon>Magnoliopsida</taxon>
        <taxon>eudicotyledons</taxon>
        <taxon>Gunneridae</taxon>
        <taxon>Pentapetalae</taxon>
        <taxon>rosids</taxon>
        <taxon>fabids</taxon>
        <taxon>Fabales</taxon>
        <taxon>Fabaceae</taxon>
        <taxon>Papilionoideae</taxon>
        <taxon>50 kb inversion clade</taxon>
        <taxon>NPAAA clade</taxon>
        <taxon>Hologalegina</taxon>
        <taxon>IRL clade</taxon>
        <taxon>Trifolieae</taxon>
        <taxon>Trifolium</taxon>
    </lineage>
</organism>
<reference evidence="1" key="1">
    <citation type="submission" date="2023-10" db="EMBL/GenBank/DDBJ databases">
        <authorList>
            <person name="Rodriguez Cubillos JULIANA M."/>
            <person name="De Vega J."/>
        </authorList>
    </citation>
    <scope>NUCLEOTIDE SEQUENCE</scope>
</reference>
<gene>
    <name evidence="1" type="ORF">MILVUS5_LOCUS20223</name>
</gene>
<name>A0ACB0K628_TRIPR</name>
<accession>A0ACB0K628</accession>
<evidence type="ECO:0000313" key="2">
    <source>
        <dbReference type="Proteomes" id="UP001177021"/>
    </source>
</evidence>
<dbReference type="Proteomes" id="UP001177021">
    <property type="component" value="Unassembled WGS sequence"/>
</dbReference>
<comment type="caution">
    <text evidence="1">The sequence shown here is derived from an EMBL/GenBank/DDBJ whole genome shotgun (WGS) entry which is preliminary data.</text>
</comment>
<protein>
    <submittedName>
        <fullName evidence="1">Uncharacterized protein</fullName>
    </submittedName>
</protein>
<dbReference type="EMBL" id="CASHSV030000206">
    <property type="protein sequence ID" value="CAJ2652789.1"/>
    <property type="molecule type" value="Genomic_DNA"/>
</dbReference>
<proteinExistence type="predicted"/>